<reference evidence="5 6" key="1">
    <citation type="submission" date="2018-11" db="EMBL/GenBank/DDBJ databases">
        <title>Sequencing the genomes of 1000 actinobacteria strains.</title>
        <authorList>
            <person name="Klenk H.-P."/>
        </authorList>
    </citation>
    <scope>NUCLEOTIDE SEQUENCE [LARGE SCALE GENOMIC DNA]</scope>
    <source>
        <strain evidence="5 6">DSM 11294</strain>
    </source>
</reference>
<evidence type="ECO:0000256" key="1">
    <source>
        <dbReference type="ARBA" id="ARBA00023015"/>
    </source>
</evidence>
<dbReference type="CDD" id="cd07377">
    <property type="entry name" value="WHTH_GntR"/>
    <property type="match status" value="1"/>
</dbReference>
<dbReference type="RefSeq" id="WP_123302934.1">
    <property type="nucleotide sequence ID" value="NZ_RKHK01000001.1"/>
</dbReference>
<dbReference type="Proteomes" id="UP000280668">
    <property type="component" value="Unassembled WGS sequence"/>
</dbReference>
<dbReference type="PROSITE" id="PS50949">
    <property type="entry name" value="HTH_GNTR"/>
    <property type="match status" value="1"/>
</dbReference>
<keyword evidence="6" id="KW-1185">Reference proteome</keyword>
<dbReference type="EMBL" id="RKHK01000001">
    <property type="protein sequence ID" value="ROR72361.1"/>
    <property type="molecule type" value="Genomic_DNA"/>
</dbReference>
<sequence>MVRLDPHSEEPPFAQLRTQLTAQIADGTLSEGDRLPTVRRLAGDLGIAPNTVARAYRELEGDGLIVGRGRSGTFVTGPGGGQQPTAADREAAAEAARAYARAVRSLRISTGEALVIVREALRA</sequence>
<evidence type="ECO:0000256" key="3">
    <source>
        <dbReference type="ARBA" id="ARBA00023163"/>
    </source>
</evidence>
<dbReference type="GO" id="GO:0003700">
    <property type="term" value="F:DNA-binding transcription factor activity"/>
    <property type="evidence" value="ECO:0007669"/>
    <property type="project" value="InterPro"/>
</dbReference>
<dbReference type="InterPro" id="IPR000524">
    <property type="entry name" value="Tscrpt_reg_HTH_GntR"/>
</dbReference>
<organism evidence="5 6">
    <name type="scientific">Bogoriella caseilytica</name>
    <dbReference type="NCBI Taxonomy" id="56055"/>
    <lineage>
        <taxon>Bacteria</taxon>
        <taxon>Bacillati</taxon>
        <taxon>Actinomycetota</taxon>
        <taxon>Actinomycetes</taxon>
        <taxon>Micrococcales</taxon>
        <taxon>Bogoriellaceae</taxon>
        <taxon>Bogoriella</taxon>
    </lineage>
</organism>
<dbReference type="InterPro" id="IPR036390">
    <property type="entry name" value="WH_DNA-bd_sf"/>
</dbReference>
<accession>A0A3N2BAS8</accession>
<feature type="domain" description="HTH gntR-type" evidence="4">
    <location>
        <begin position="10"/>
        <end position="78"/>
    </location>
</feature>
<evidence type="ECO:0000313" key="5">
    <source>
        <dbReference type="EMBL" id="ROR72361.1"/>
    </source>
</evidence>
<dbReference type="PANTHER" id="PTHR38445">
    <property type="entry name" value="HTH-TYPE TRANSCRIPTIONAL REPRESSOR YTRA"/>
    <property type="match status" value="1"/>
</dbReference>
<dbReference type="SUPFAM" id="SSF46785">
    <property type="entry name" value="Winged helix' DNA-binding domain"/>
    <property type="match status" value="1"/>
</dbReference>
<dbReference type="InterPro" id="IPR036388">
    <property type="entry name" value="WH-like_DNA-bd_sf"/>
</dbReference>
<keyword evidence="1" id="KW-0805">Transcription regulation</keyword>
<evidence type="ECO:0000256" key="2">
    <source>
        <dbReference type="ARBA" id="ARBA00023125"/>
    </source>
</evidence>
<name>A0A3N2BAS8_9MICO</name>
<protein>
    <submittedName>
        <fullName evidence="5">GntR family transcriptional regulator</fullName>
    </submittedName>
</protein>
<dbReference type="GO" id="GO:0003677">
    <property type="term" value="F:DNA binding"/>
    <property type="evidence" value="ECO:0007669"/>
    <property type="project" value="UniProtKB-KW"/>
</dbReference>
<dbReference type="Gene3D" id="1.10.10.10">
    <property type="entry name" value="Winged helix-like DNA-binding domain superfamily/Winged helix DNA-binding domain"/>
    <property type="match status" value="1"/>
</dbReference>
<dbReference type="Pfam" id="PF00392">
    <property type="entry name" value="GntR"/>
    <property type="match status" value="1"/>
</dbReference>
<dbReference type="OrthoDB" id="4307011at2"/>
<keyword evidence="2" id="KW-0238">DNA-binding</keyword>
<comment type="caution">
    <text evidence="5">The sequence shown here is derived from an EMBL/GenBank/DDBJ whole genome shotgun (WGS) entry which is preliminary data.</text>
</comment>
<dbReference type="AlphaFoldDB" id="A0A3N2BAS8"/>
<dbReference type="SMART" id="SM00345">
    <property type="entry name" value="HTH_GNTR"/>
    <property type="match status" value="1"/>
</dbReference>
<evidence type="ECO:0000259" key="4">
    <source>
        <dbReference type="PROSITE" id="PS50949"/>
    </source>
</evidence>
<evidence type="ECO:0000313" key="6">
    <source>
        <dbReference type="Proteomes" id="UP000280668"/>
    </source>
</evidence>
<dbReference type="PANTHER" id="PTHR38445:SF9">
    <property type="entry name" value="HTH-TYPE TRANSCRIPTIONAL REPRESSOR YTRA"/>
    <property type="match status" value="1"/>
</dbReference>
<gene>
    <name evidence="5" type="ORF">EDD31_0712</name>
</gene>
<keyword evidence="3" id="KW-0804">Transcription</keyword>
<proteinExistence type="predicted"/>